<keyword evidence="1" id="KW-0472">Membrane</keyword>
<dbReference type="AlphaFoldDB" id="A0A2K2CNC8"/>
<gene>
    <name evidence="2" type="ORF">BRADI_4g17228v3</name>
</gene>
<evidence type="ECO:0000313" key="4">
    <source>
        <dbReference type="Proteomes" id="UP000008810"/>
    </source>
</evidence>
<dbReference type="Proteomes" id="UP000008810">
    <property type="component" value="Chromosome 4"/>
</dbReference>
<reference evidence="2 3" key="1">
    <citation type="journal article" date="2010" name="Nature">
        <title>Genome sequencing and analysis of the model grass Brachypodium distachyon.</title>
        <authorList>
            <consortium name="International Brachypodium Initiative"/>
        </authorList>
    </citation>
    <scope>NUCLEOTIDE SEQUENCE [LARGE SCALE GENOMIC DNA]</scope>
    <source>
        <strain evidence="2 3">Bd21</strain>
    </source>
</reference>
<dbReference type="Gramene" id="PNT63551">
    <property type="protein sequence ID" value="PNT63551"/>
    <property type="gene ID" value="BRADI_4g17228v3"/>
</dbReference>
<accession>A0A2K2CNC8</accession>
<keyword evidence="1" id="KW-1133">Transmembrane helix</keyword>
<reference evidence="3" key="3">
    <citation type="submission" date="2018-08" db="UniProtKB">
        <authorList>
            <consortium name="EnsemblPlants"/>
        </authorList>
    </citation>
    <scope>IDENTIFICATION</scope>
    <source>
        <strain evidence="3">cv. Bd21</strain>
    </source>
</reference>
<organism evidence="2">
    <name type="scientific">Brachypodium distachyon</name>
    <name type="common">Purple false brome</name>
    <name type="synonym">Trachynia distachya</name>
    <dbReference type="NCBI Taxonomy" id="15368"/>
    <lineage>
        <taxon>Eukaryota</taxon>
        <taxon>Viridiplantae</taxon>
        <taxon>Streptophyta</taxon>
        <taxon>Embryophyta</taxon>
        <taxon>Tracheophyta</taxon>
        <taxon>Spermatophyta</taxon>
        <taxon>Magnoliopsida</taxon>
        <taxon>Liliopsida</taxon>
        <taxon>Poales</taxon>
        <taxon>Poaceae</taxon>
        <taxon>BOP clade</taxon>
        <taxon>Pooideae</taxon>
        <taxon>Stipodae</taxon>
        <taxon>Brachypodieae</taxon>
        <taxon>Brachypodium</taxon>
    </lineage>
</organism>
<keyword evidence="4" id="KW-1185">Reference proteome</keyword>
<name>A0A2K2CNC8_BRADI</name>
<evidence type="ECO:0000313" key="2">
    <source>
        <dbReference type="EMBL" id="PNT63551.1"/>
    </source>
</evidence>
<keyword evidence="1" id="KW-0812">Transmembrane</keyword>
<sequence>MKGKTSKSLGNIFFSLFFFLFFLAFCLASYSFLFFFYPQKLTQKKLRPESCTSVCRRIAKAVVRKTQKNMRKYGLEAYQNKLSNKCKITRNGGRTVEKPEIYCAAPVP</sequence>
<proteinExistence type="predicted"/>
<feature type="transmembrane region" description="Helical" evidence="1">
    <location>
        <begin position="12"/>
        <end position="37"/>
    </location>
</feature>
<evidence type="ECO:0000256" key="1">
    <source>
        <dbReference type="SAM" id="Phobius"/>
    </source>
</evidence>
<reference evidence="2" key="2">
    <citation type="submission" date="2017-06" db="EMBL/GenBank/DDBJ databases">
        <title>WGS assembly of Brachypodium distachyon.</title>
        <authorList>
            <consortium name="The International Brachypodium Initiative"/>
            <person name="Lucas S."/>
            <person name="Harmon-Smith M."/>
            <person name="Lail K."/>
            <person name="Tice H."/>
            <person name="Grimwood J."/>
            <person name="Bruce D."/>
            <person name="Barry K."/>
            <person name="Shu S."/>
            <person name="Lindquist E."/>
            <person name="Wang M."/>
            <person name="Pitluck S."/>
            <person name="Vogel J.P."/>
            <person name="Garvin D.F."/>
            <person name="Mockler T.C."/>
            <person name="Schmutz J."/>
            <person name="Rokhsar D."/>
            <person name="Bevan M.W."/>
        </authorList>
    </citation>
    <scope>NUCLEOTIDE SEQUENCE</scope>
    <source>
        <strain evidence="2">Bd21</strain>
    </source>
</reference>
<dbReference type="EnsemblPlants" id="PNT63551">
    <property type="protein sequence ID" value="PNT63551"/>
    <property type="gene ID" value="BRADI_4g17228v3"/>
</dbReference>
<evidence type="ECO:0000313" key="3">
    <source>
        <dbReference type="EnsemblPlants" id="PNT63551"/>
    </source>
</evidence>
<dbReference type="EMBL" id="CM000883">
    <property type="protein sequence ID" value="PNT63551.1"/>
    <property type="molecule type" value="Genomic_DNA"/>
</dbReference>
<protein>
    <submittedName>
        <fullName evidence="2 3">Uncharacterized protein</fullName>
    </submittedName>
</protein>
<dbReference type="InParanoid" id="A0A2K2CNC8"/>